<dbReference type="GO" id="GO:0043386">
    <property type="term" value="P:mycotoxin biosynthetic process"/>
    <property type="evidence" value="ECO:0007669"/>
    <property type="project" value="InterPro"/>
</dbReference>
<proteinExistence type="inferred from homology"/>
<dbReference type="PANTHER" id="PTHR33365:SF11">
    <property type="entry name" value="TAT PATHWAY SIGNAL SEQUENCE"/>
    <property type="match status" value="1"/>
</dbReference>
<protein>
    <submittedName>
        <fullName evidence="4">Uncharacterized protein</fullName>
    </submittedName>
</protein>
<evidence type="ECO:0000313" key="4">
    <source>
        <dbReference type="EMBL" id="OCH86033.1"/>
    </source>
</evidence>
<dbReference type="Pfam" id="PF11807">
    <property type="entry name" value="UstYa"/>
    <property type="match status" value="1"/>
</dbReference>
<evidence type="ECO:0000256" key="1">
    <source>
        <dbReference type="ARBA" id="ARBA00004685"/>
    </source>
</evidence>
<dbReference type="AlphaFoldDB" id="A0A8E2AKT6"/>
<comment type="similarity">
    <text evidence="3">Belongs to the ustYa family.</text>
</comment>
<name>A0A8E2AKT6_9APHY</name>
<comment type="pathway">
    <text evidence="1">Mycotoxin biosynthesis.</text>
</comment>
<sequence length="198" mass="22277">MLVQSRLGLAVLALSVVNAVFLYHLVNVARRLALSRDRPLEQYTFVDEDVPGRLPLPSARPAVHLLVEESVRYSLSSPEAELEWLYTATRGDGNVRLGSPKRLFSVALSHELHCLRTIRAALDDDGSPAGPALSHIIHCFNFLREHTLCAVDATLEPPDALDRDFATQRIQGVERRCADWPAIYDAMMQDYIDYYTME</sequence>
<dbReference type="OrthoDB" id="3687641at2759"/>
<dbReference type="EMBL" id="KV722548">
    <property type="protein sequence ID" value="OCH86033.1"/>
    <property type="molecule type" value="Genomic_DNA"/>
</dbReference>
<gene>
    <name evidence="4" type="ORF">OBBRIDRAFT_814804</name>
</gene>
<dbReference type="Proteomes" id="UP000250043">
    <property type="component" value="Unassembled WGS sequence"/>
</dbReference>
<dbReference type="InterPro" id="IPR021765">
    <property type="entry name" value="UstYa-like"/>
</dbReference>
<dbReference type="PANTHER" id="PTHR33365">
    <property type="entry name" value="YALI0B05434P"/>
    <property type="match status" value="1"/>
</dbReference>
<dbReference type="GO" id="GO:0016491">
    <property type="term" value="F:oxidoreductase activity"/>
    <property type="evidence" value="ECO:0007669"/>
    <property type="project" value="UniProtKB-KW"/>
</dbReference>
<reference evidence="4 5" key="1">
    <citation type="submission" date="2016-07" db="EMBL/GenBank/DDBJ databases">
        <title>Draft genome of the white-rot fungus Obba rivulosa 3A-2.</title>
        <authorList>
            <consortium name="DOE Joint Genome Institute"/>
            <person name="Miettinen O."/>
            <person name="Riley R."/>
            <person name="Acob R."/>
            <person name="Barry K."/>
            <person name="Cullen D."/>
            <person name="De Vries R."/>
            <person name="Hainaut M."/>
            <person name="Hatakka A."/>
            <person name="Henrissat B."/>
            <person name="Hilden K."/>
            <person name="Kuo R."/>
            <person name="Labutti K."/>
            <person name="Lipzen A."/>
            <person name="Makela M.R."/>
            <person name="Sandor L."/>
            <person name="Spatafora J.W."/>
            <person name="Grigoriev I.V."/>
            <person name="Hibbett D.S."/>
        </authorList>
    </citation>
    <scope>NUCLEOTIDE SEQUENCE [LARGE SCALE GENOMIC DNA]</scope>
    <source>
        <strain evidence="4 5">3A-2</strain>
    </source>
</reference>
<accession>A0A8E2AKT6</accession>
<keyword evidence="5" id="KW-1185">Reference proteome</keyword>
<organism evidence="4 5">
    <name type="scientific">Obba rivulosa</name>
    <dbReference type="NCBI Taxonomy" id="1052685"/>
    <lineage>
        <taxon>Eukaryota</taxon>
        <taxon>Fungi</taxon>
        <taxon>Dikarya</taxon>
        <taxon>Basidiomycota</taxon>
        <taxon>Agaricomycotina</taxon>
        <taxon>Agaricomycetes</taxon>
        <taxon>Polyporales</taxon>
        <taxon>Gelatoporiaceae</taxon>
        <taxon>Obba</taxon>
    </lineage>
</organism>
<evidence type="ECO:0000256" key="3">
    <source>
        <dbReference type="ARBA" id="ARBA00035112"/>
    </source>
</evidence>
<evidence type="ECO:0000313" key="5">
    <source>
        <dbReference type="Proteomes" id="UP000250043"/>
    </source>
</evidence>
<keyword evidence="2" id="KW-0560">Oxidoreductase</keyword>
<evidence type="ECO:0000256" key="2">
    <source>
        <dbReference type="ARBA" id="ARBA00023002"/>
    </source>
</evidence>